<gene>
    <name evidence="5" type="ORF">COCSUDRAFT_48657</name>
</gene>
<dbReference type="GO" id="GO:0005829">
    <property type="term" value="C:cytosol"/>
    <property type="evidence" value="ECO:0007669"/>
    <property type="project" value="TreeGrafter"/>
</dbReference>
<dbReference type="eggNOG" id="KOG0533">
    <property type="taxonomic scope" value="Eukaryota"/>
</dbReference>
<keyword evidence="6" id="KW-1185">Reference proteome</keyword>
<feature type="compositionally biased region" description="Basic and acidic residues" evidence="3">
    <location>
        <begin position="25"/>
        <end position="40"/>
    </location>
</feature>
<dbReference type="InterPro" id="IPR035979">
    <property type="entry name" value="RBD_domain_sf"/>
</dbReference>
<dbReference type="InterPro" id="IPR051954">
    <property type="entry name" value="tRNA_methyltransferase_THADA"/>
</dbReference>
<organism evidence="5 6">
    <name type="scientific">Coccomyxa subellipsoidea (strain C-169)</name>
    <name type="common">Green microalga</name>
    <dbReference type="NCBI Taxonomy" id="574566"/>
    <lineage>
        <taxon>Eukaryota</taxon>
        <taxon>Viridiplantae</taxon>
        <taxon>Chlorophyta</taxon>
        <taxon>core chlorophytes</taxon>
        <taxon>Trebouxiophyceae</taxon>
        <taxon>Trebouxiophyceae incertae sedis</taxon>
        <taxon>Coccomyxaceae</taxon>
        <taxon>Coccomyxa</taxon>
        <taxon>Coccomyxa subellipsoidea</taxon>
    </lineage>
</organism>
<dbReference type="Pfam" id="PF25151">
    <property type="entry name" value="TPR_Trm732_C"/>
    <property type="match status" value="1"/>
</dbReference>
<dbReference type="PANTHER" id="PTHR14387:SF0">
    <property type="entry name" value="DUF2428 DOMAIN-CONTAINING PROTEIN"/>
    <property type="match status" value="1"/>
</dbReference>
<evidence type="ECO:0000256" key="2">
    <source>
        <dbReference type="PROSITE-ProRule" id="PRU00176"/>
    </source>
</evidence>
<dbReference type="STRING" id="574566.I0YPB3"/>
<dbReference type="InterPro" id="IPR012677">
    <property type="entry name" value="Nucleotide-bd_a/b_plait_sf"/>
</dbReference>
<dbReference type="Proteomes" id="UP000007264">
    <property type="component" value="Unassembled WGS sequence"/>
</dbReference>
<sequence>MADVLSMSLDDIINKNKSKTGGNVRAKDSDGSKRGRDERKNGRKTAKAGTRGEGRTLPIDSLRVVVKISGVSKAGGSRIGRGQGPRKAMPTREPKAPVDPEVLDGNKKWRHDLYDDLEQGPPRRNLQHRMRGPADGFRLMVTNLADGVTDDDIKELFESCGKVKYAGIHWDRSGRSTGEAEVVYENKADALKAKSQFDNVALDGQAMSIELFQSQGGERVLASGIRVGAGGAEDGAGMRSNVAFTRSFQRAASGAMGAPRGRRVGRGGGGGFRSGGAGRGASIQGIAKQLGSLISFHSTFKEVDALKGICSKTVAIPDSEAGPCEADRRLLSLLAELLFLENSRPVHRQLLSGLQRLPSNRFAAIQDAILDKVLAVVSDYNARKLTNGATPASTPASAQSEVQLPRAILADTMFSLLEYKPMSAKLRRVCTGALAVLAAGILDVLEAASTGLRIMQSSAEEVQDAVSGMYAILQMHGGYIAGEAGPKGREAVAAAAQAMLLLLQTPHVVAREALSSAAVLLGSACLLPAVPPAALAARIAAGLWQPEGALTDKRINSSGADSCQQDGSVPSKETGIAEAALRARGTPLAAELSRLGPLSRVCALKGWLSMLPRMLHGLTERPPEQQTAKHSYRTFKEPLQQTVRQIHSAFDALLDIEEVQQEQAAALGLSAQAGAATQAFLEDTAREIMNAGGHRKGKYIPLRALTSRLGATRLLLLQPALIRNTVNAMAGDAVCPAAAGLLEAVLGSLRHECLARSGSQDEAMGQWRDAWLPAVLGALTSANERLQTNVSVYGLPVPLCMDSGSLVVLLQRILDPAFATPAPGASPDGQVAALVAVLKVARQLQLVRELDAVQVPGHAALPIPEALLQRAIGHAHEGLLVDAMTLACVHPKTTAMPGPLELRLVARGLLLGMRCVSTSLRNKWTTLVGKLLRRVATSTHGVLHRWASRPDAPGNADPADRAHDLAGLRQQAAFTRWVSRALQGSLYPGAPFERKFLAMLLLNTLLAVWNTPDKAVRCSSPGIGQQNDGSLADLLRTADAQGVHLLCPGFLGPKTVLLGSVVDSWDKLRETATEALMALPAPLPGLEAPAQVAALLQWARKLVASPRVRESDAGARLQSLVFRKYVLQLRWRVQVRPDGSAAVDNQRQLSEADAEEESFQAALAHLQSLADCLEADVVESEEDFAAACRHSLAHGNLLSLRYLVPDIPWQAAKAHPPRLRQMQAWIARVLSLLLRAAETAQHPLSTPQETMAISAMDVDGSDMNFEDLEDDSDGEDSNNDAQLAPRAQVIVTGCWLTLKEVALLLGCLAREAPLSRDEAPESSFFEAVQLGGMGERLIHCMGVIKHNGAVEKAQAGFIALSERLLREPAPALNRLPGRWLVALLERVGAPGQGRDDIVRRSGGLPFAFVALFLAEPIGSHKTLLHTGMTELLRTANATSLPEPWPRVHAFNVLRLAFNDKNLATDSSGFFAEGVAAAIGGMSASEWEIRNSASLTFTSLVVRTVGFKNVLKGEAPKRAITGAEFFHRFPLLHSYLLDQLKAAAAAMQSPAAKLHPSLYPILMDLLTPAAFAPVVKAFASARPLAVRHLAARALAPLIAPEELCTTLMELLDGVPCQAPIANHNEVHGRLLQTRLLLERNPASATATERDDLINQTAAALAARRQLMRADGRIPAAIATEVLRTAAALVDIILKPSPPYATPMSATEGEEVIEARAEQEPVPGRQQLPGEPAAGSPAVAAFAAAVLECCRAAVVGAGPSVVAGGSPLGGAGTDAADPMRSLFLKEAALLFFGGSLHGLLRQQHAAETPSDGSGSFSEACSGLREEDVASALAHPLYDVRATTLKALLRRFSAGGGVPGWLAELLRGHMTRETHHKATQRALQLLTLPVADACAPSSADSNAGAGAEQAWAEVHALQRRLTEAQHPQVQERALRGLGAAMRGPIAALSQCQPPVAHMEADLARLSIAQDGESGCAALLPGPCTALADFLEALKSFSAASLPSEMRLAAVTALQSSACLTALPRPAEQEPCTSTPGLVRDAAAAAAGDAMGAVAGVHCAGLHVEQIERQAFQFLGRCCGHLPAFQRQLMHWVYRPEGRGALEREWQPGAVRKLFDKEIDNHHEEPLLAAQLAAWQLRSLCSSLQGPALAAFSAALTAWLLQVLQDLEETCGRLAEMHGRVSWPGGLTHHQDAFAPLSRMLLAPYAAAALFSSAADEEEHNWLPAVQKGMQRCAELLTRQPLQPLLGNTLYQVLTSLEAQCGRSLGSEAVWKELGDAMDSEFSVLFLLAPHVPAGTLQNLDPIDFLT</sequence>
<dbReference type="InterPro" id="IPR019442">
    <property type="entry name" value="THADA/TRM732_DUF2428"/>
</dbReference>
<dbReference type="OrthoDB" id="73997at2759"/>
<keyword evidence="2" id="KW-0694">RNA-binding</keyword>
<dbReference type="PANTHER" id="PTHR14387">
    <property type="entry name" value="THADA/DEATH RECEPTOR INTERACTING PROTEIN"/>
    <property type="match status" value="1"/>
</dbReference>
<feature type="domain" description="RRM" evidence="4">
    <location>
        <begin position="137"/>
        <end position="214"/>
    </location>
</feature>
<evidence type="ECO:0000256" key="3">
    <source>
        <dbReference type="SAM" id="MobiDB-lite"/>
    </source>
</evidence>
<dbReference type="InterPro" id="IPR000504">
    <property type="entry name" value="RRM_dom"/>
</dbReference>
<dbReference type="Pfam" id="PF25150">
    <property type="entry name" value="TPR_Trm732"/>
    <property type="match status" value="1"/>
</dbReference>
<dbReference type="InterPro" id="IPR056842">
    <property type="entry name" value="THADA-like_TPR_C"/>
</dbReference>
<evidence type="ECO:0000256" key="1">
    <source>
        <dbReference type="ARBA" id="ARBA00022694"/>
    </source>
</evidence>
<dbReference type="Pfam" id="PF10350">
    <property type="entry name" value="DUF2428"/>
    <property type="match status" value="1"/>
</dbReference>
<dbReference type="eggNOG" id="KOG1810">
    <property type="taxonomic scope" value="Eukaryota"/>
</dbReference>
<accession>I0YPB3</accession>
<feature type="region of interest" description="Disordered" evidence="3">
    <location>
        <begin position="1"/>
        <end position="56"/>
    </location>
</feature>
<dbReference type="KEGG" id="csl:COCSUDRAFT_48657"/>
<evidence type="ECO:0000259" key="4">
    <source>
        <dbReference type="PROSITE" id="PS50102"/>
    </source>
</evidence>
<dbReference type="Gene3D" id="3.30.70.330">
    <property type="match status" value="1"/>
</dbReference>
<dbReference type="Pfam" id="PF00076">
    <property type="entry name" value="RRM_1"/>
    <property type="match status" value="1"/>
</dbReference>
<dbReference type="PROSITE" id="PS50102">
    <property type="entry name" value="RRM"/>
    <property type="match status" value="1"/>
</dbReference>
<dbReference type="InterPro" id="IPR056843">
    <property type="entry name" value="THADA-like_TPR"/>
</dbReference>
<dbReference type="GO" id="GO:0003723">
    <property type="term" value="F:RNA binding"/>
    <property type="evidence" value="ECO:0007669"/>
    <property type="project" value="UniProtKB-UniRule"/>
</dbReference>
<proteinExistence type="predicted"/>
<dbReference type="EMBL" id="AGSI01000016">
    <property type="protein sequence ID" value="EIE20232.1"/>
    <property type="molecule type" value="Genomic_DNA"/>
</dbReference>
<name>I0YPB3_COCSC</name>
<evidence type="ECO:0000313" key="5">
    <source>
        <dbReference type="EMBL" id="EIE20232.1"/>
    </source>
</evidence>
<dbReference type="RefSeq" id="XP_005644776.1">
    <property type="nucleotide sequence ID" value="XM_005644719.1"/>
</dbReference>
<feature type="region of interest" description="Disordered" evidence="3">
    <location>
        <begin position="74"/>
        <end position="103"/>
    </location>
</feature>
<dbReference type="SMART" id="SM00360">
    <property type="entry name" value="RRM"/>
    <property type="match status" value="1"/>
</dbReference>
<feature type="compositionally biased region" description="Basic and acidic residues" evidence="3">
    <location>
        <begin position="90"/>
        <end position="103"/>
    </location>
</feature>
<comment type="caution">
    <text evidence="5">The sequence shown here is derived from an EMBL/GenBank/DDBJ whole genome shotgun (WGS) entry which is preliminary data.</text>
</comment>
<keyword evidence="1" id="KW-0819">tRNA processing</keyword>
<dbReference type="GeneID" id="17038208"/>
<dbReference type="GO" id="GO:0030488">
    <property type="term" value="P:tRNA methylation"/>
    <property type="evidence" value="ECO:0007669"/>
    <property type="project" value="TreeGrafter"/>
</dbReference>
<reference evidence="5 6" key="1">
    <citation type="journal article" date="2012" name="Genome Biol.">
        <title>The genome of the polar eukaryotic microalga coccomyxa subellipsoidea reveals traits of cold adaptation.</title>
        <authorList>
            <person name="Blanc G."/>
            <person name="Agarkova I."/>
            <person name="Grimwood J."/>
            <person name="Kuo A."/>
            <person name="Brueggeman A."/>
            <person name="Dunigan D."/>
            <person name="Gurnon J."/>
            <person name="Ladunga I."/>
            <person name="Lindquist E."/>
            <person name="Lucas S."/>
            <person name="Pangilinan J."/>
            <person name="Proschold T."/>
            <person name="Salamov A."/>
            <person name="Schmutz J."/>
            <person name="Weeks D."/>
            <person name="Yamada T."/>
            <person name="Claverie J.M."/>
            <person name="Grigoriev I."/>
            <person name="Van Etten J."/>
            <person name="Lomsadze A."/>
            <person name="Borodovsky M."/>
        </authorList>
    </citation>
    <scope>NUCLEOTIDE SEQUENCE [LARGE SCALE GENOMIC DNA]</scope>
    <source>
        <strain evidence="5 6">C-169</strain>
    </source>
</reference>
<dbReference type="SUPFAM" id="SSF54928">
    <property type="entry name" value="RNA-binding domain, RBD"/>
    <property type="match status" value="1"/>
</dbReference>
<evidence type="ECO:0000313" key="6">
    <source>
        <dbReference type="Proteomes" id="UP000007264"/>
    </source>
</evidence>
<protein>
    <recommendedName>
        <fullName evidence="4">RRM domain-containing protein</fullName>
    </recommendedName>
</protein>